<keyword evidence="4 7" id="KW-0808">Transferase</keyword>
<dbReference type="GO" id="GO:0052914">
    <property type="term" value="F:16S rRNA (guanine(1207)-N(2))-methyltransferase activity"/>
    <property type="evidence" value="ECO:0007669"/>
    <property type="project" value="UniProtKB-EC"/>
</dbReference>
<evidence type="ECO:0000256" key="4">
    <source>
        <dbReference type="ARBA" id="ARBA00022679"/>
    </source>
</evidence>
<keyword evidence="2" id="KW-0698">rRNA processing</keyword>
<evidence type="ECO:0000313" key="8">
    <source>
        <dbReference type="Proteomes" id="UP001549145"/>
    </source>
</evidence>
<dbReference type="RefSeq" id="WP_238279832.1">
    <property type="nucleotide sequence ID" value="NZ_BPQL01000067.1"/>
</dbReference>
<organism evidence="7 8">
    <name type="scientific">Methylobacterium goesingense</name>
    <dbReference type="NCBI Taxonomy" id="243690"/>
    <lineage>
        <taxon>Bacteria</taxon>
        <taxon>Pseudomonadati</taxon>
        <taxon>Pseudomonadota</taxon>
        <taxon>Alphaproteobacteria</taxon>
        <taxon>Hyphomicrobiales</taxon>
        <taxon>Methylobacteriaceae</taxon>
        <taxon>Methylobacterium</taxon>
    </lineage>
</organism>
<dbReference type="InterPro" id="IPR002052">
    <property type="entry name" value="DNA_methylase_N6_adenine_CS"/>
</dbReference>
<dbReference type="PANTHER" id="PTHR47816">
    <property type="entry name" value="RIBOSOMAL RNA SMALL SUBUNIT METHYLTRANSFERASE C"/>
    <property type="match status" value="1"/>
</dbReference>
<keyword evidence="1" id="KW-0963">Cytoplasm</keyword>
<keyword evidence="8" id="KW-1185">Reference proteome</keyword>
<dbReference type="Gene3D" id="3.40.50.150">
    <property type="entry name" value="Vaccinia Virus protein VP39"/>
    <property type="match status" value="1"/>
</dbReference>
<dbReference type="EC" id="2.1.1.172" evidence="7"/>
<comment type="caution">
    <text evidence="7">The sequence shown here is derived from an EMBL/GenBank/DDBJ whole genome shotgun (WGS) entry which is preliminary data.</text>
</comment>
<dbReference type="EMBL" id="JBEPMM010000004">
    <property type="protein sequence ID" value="MET3692520.1"/>
    <property type="molecule type" value="Genomic_DNA"/>
</dbReference>
<dbReference type="InterPro" id="IPR007848">
    <property type="entry name" value="Small_mtfrase_dom"/>
</dbReference>
<accession>A0ABV2L6Z9</accession>
<gene>
    <name evidence="7" type="ORF">ABID43_002056</name>
</gene>
<dbReference type="PANTHER" id="PTHR47816:SF4">
    <property type="entry name" value="RIBOSOMAL RNA SMALL SUBUNIT METHYLTRANSFERASE C"/>
    <property type="match status" value="1"/>
</dbReference>
<dbReference type="Proteomes" id="UP001549145">
    <property type="component" value="Unassembled WGS sequence"/>
</dbReference>
<evidence type="ECO:0000256" key="1">
    <source>
        <dbReference type="ARBA" id="ARBA00022490"/>
    </source>
</evidence>
<evidence type="ECO:0000256" key="2">
    <source>
        <dbReference type="ARBA" id="ARBA00022552"/>
    </source>
</evidence>
<dbReference type="CDD" id="cd02440">
    <property type="entry name" value="AdoMet_MTases"/>
    <property type="match status" value="1"/>
</dbReference>
<evidence type="ECO:0000313" key="7">
    <source>
        <dbReference type="EMBL" id="MET3692520.1"/>
    </source>
</evidence>
<dbReference type="SUPFAM" id="SSF53335">
    <property type="entry name" value="S-adenosyl-L-methionine-dependent methyltransferases"/>
    <property type="match status" value="1"/>
</dbReference>
<dbReference type="PROSITE" id="PS00092">
    <property type="entry name" value="N6_MTASE"/>
    <property type="match status" value="1"/>
</dbReference>
<feature type="domain" description="Methyltransferase small" evidence="6">
    <location>
        <begin position="143"/>
        <end position="308"/>
    </location>
</feature>
<dbReference type="InterPro" id="IPR046977">
    <property type="entry name" value="RsmC/RlmG"/>
</dbReference>
<keyword evidence="3 7" id="KW-0489">Methyltransferase</keyword>
<dbReference type="InterPro" id="IPR029063">
    <property type="entry name" value="SAM-dependent_MTases_sf"/>
</dbReference>
<keyword evidence="5" id="KW-0949">S-adenosyl-L-methionine</keyword>
<reference evidence="7 8" key="1">
    <citation type="submission" date="2024-06" db="EMBL/GenBank/DDBJ databases">
        <title>Genomic Encyclopedia of Type Strains, Phase IV (KMG-IV): sequencing the most valuable type-strain genomes for metagenomic binning, comparative biology and taxonomic classification.</title>
        <authorList>
            <person name="Goeker M."/>
        </authorList>
    </citation>
    <scope>NUCLEOTIDE SEQUENCE [LARGE SCALE GENOMIC DNA]</scope>
    <source>
        <strain evidence="7 8">DSM 21331</strain>
    </source>
</reference>
<sequence>MSPIPVSEAPAPEAVYGAPPLELVQVAETALQVSPLVPGAGRLEDLAPGSLERVDVLAPAGTLERRYVLALALQALRPGGRLTALAPKDRGGSRLGKELAGFGCAVHEEARRHHRICALTRPETVSGLEEAIHEGGPRHIDNLALCSQAGIFSYDRLDPGTALLLANLPLLAGTGADFGCGLGILARSVLASPKVTGLTLIDIDRRAVEMATRNVGDPRATLHWADIRSGGLGLSRLDFVVMNPPFHDGGAEDQALGQAFIARAAEALRPGGSLWLTANTHLPYEAPLNAAFKAVALKASAGGYKIYEARR</sequence>
<name>A0ABV2L6Z9_9HYPH</name>
<evidence type="ECO:0000259" key="6">
    <source>
        <dbReference type="Pfam" id="PF05175"/>
    </source>
</evidence>
<evidence type="ECO:0000256" key="3">
    <source>
        <dbReference type="ARBA" id="ARBA00022603"/>
    </source>
</evidence>
<evidence type="ECO:0000256" key="5">
    <source>
        <dbReference type="ARBA" id="ARBA00022691"/>
    </source>
</evidence>
<dbReference type="Pfam" id="PF05175">
    <property type="entry name" value="MTS"/>
    <property type="match status" value="1"/>
</dbReference>
<proteinExistence type="predicted"/>
<protein>
    <submittedName>
        <fullName evidence="7">16S rRNA (Guanine1207-N2)-methyltransferase</fullName>
        <ecNumber evidence="7">2.1.1.172</ecNumber>
    </submittedName>
</protein>